<dbReference type="PANTHER" id="PTHR38813">
    <property type="match status" value="1"/>
</dbReference>
<proteinExistence type="predicted"/>
<dbReference type="Pfam" id="PF05016">
    <property type="entry name" value="ParE_toxin"/>
    <property type="match status" value="1"/>
</dbReference>
<evidence type="ECO:0008006" key="4">
    <source>
        <dbReference type="Google" id="ProtNLM"/>
    </source>
</evidence>
<dbReference type="InterPro" id="IPR007712">
    <property type="entry name" value="RelE/ParE_toxin"/>
</dbReference>
<dbReference type="InterPro" id="IPR035093">
    <property type="entry name" value="RelE/ParE_toxin_dom_sf"/>
</dbReference>
<reference evidence="2 3" key="1">
    <citation type="journal article" date="2016" name="Nat. Commun.">
        <title>Thousands of microbial genomes shed light on interconnected biogeochemical processes in an aquifer system.</title>
        <authorList>
            <person name="Anantharaman K."/>
            <person name="Brown C.T."/>
            <person name="Hug L.A."/>
            <person name="Sharon I."/>
            <person name="Castelle C.J."/>
            <person name="Probst A.J."/>
            <person name="Thomas B.C."/>
            <person name="Singh A."/>
            <person name="Wilkins M.J."/>
            <person name="Karaoz U."/>
            <person name="Brodie E.L."/>
            <person name="Williams K.H."/>
            <person name="Hubbard S.S."/>
            <person name="Banfield J.F."/>
        </authorList>
    </citation>
    <scope>NUCLEOTIDE SEQUENCE [LARGE SCALE GENOMIC DNA]</scope>
</reference>
<sequence>MIVQLTRRAEKELEALAPIVRAKVWKHIHTLETFPYPKGSVKLKGSGDIYRIRVGNYRILYIPNKNKISVMRIRHRKDVYR</sequence>
<evidence type="ECO:0000313" key="3">
    <source>
        <dbReference type="Proteomes" id="UP000176645"/>
    </source>
</evidence>
<organism evidence="2 3">
    <name type="scientific">Candidatus Woykebacteria bacterium RBG_19FT_COMBO_43_10</name>
    <dbReference type="NCBI Taxonomy" id="1802598"/>
    <lineage>
        <taxon>Bacteria</taxon>
        <taxon>Candidatus Woykeibacteriota</taxon>
    </lineage>
</organism>
<dbReference type="PANTHER" id="PTHR38813:SF1">
    <property type="entry name" value="TOXIN RELE1-RELATED"/>
    <property type="match status" value="1"/>
</dbReference>
<evidence type="ECO:0000313" key="2">
    <source>
        <dbReference type="EMBL" id="OGY27049.1"/>
    </source>
</evidence>
<dbReference type="Proteomes" id="UP000176645">
    <property type="component" value="Unassembled WGS sequence"/>
</dbReference>
<dbReference type="SUPFAM" id="SSF143011">
    <property type="entry name" value="RelE-like"/>
    <property type="match status" value="1"/>
</dbReference>
<name>A0A1G1WH48_9BACT</name>
<dbReference type="EMBL" id="MHCU01000050">
    <property type="protein sequence ID" value="OGY27049.1"/>
    <property type="molecule type" value="Genomic_DNA"/>
</dbReference>
<comment type="caution">
    <text evidence="2">The sequence shown here is derived from an EMBL/GenBank/DDBJ whole genome shotgun (WGS) entry which is preliminary data.</text>
</comment>
<gene>
    <name evidence="2" type="ORF">A2Z42_04140</name>
</gene>
<accession>A0A1G1WH48</accession>
<keyword evidence="1" id="KW-1277">Toxin-antitoxin system</keyword>
<dbReference type="AlphaFoldDB" id="A0A1G1WH48"/>
<dbReference type="InterPro" id="IPR052747">
    <property type="entry name" value="TA_system_RelE_toxin"/>
</dbReference>
<protein>
    <recommendedName>
        <fullName evidence="4">Plasmid stabilization protein</fullName>
    </recommendedName>
</protein>
<dbReference type="Gene3D" id="3.30.2310.20">
    <property type="entry name" value="RelE-like"/>
    <property type="match status" value="1"/>
</dbReference>
<evidence type="ECO:0000256" key="1">
    <source>
        <dbReference type="ARBA" id="ARBA00022649"/>
    </source>
</evidence>